<dbReference type="InterPro" id="IPR011467">
    <property type="entry name" value="DUF1573"/>
</dbReference>
<protein>
    <recommendedName>
        <fullName evidence="3">DUF1573 domain-containing protein</fullName>
    </recommendedName>
</protein>
<organism evidence="1 2">
    <name type="scientific">Neorhodopirellula lusitana</name>
    <dbReference type="NCBI Taxonomy" id="445327"/>
    <lineage>
        <taxon>Bacteria</taxon>
        <taxon>Pseudomonadati</taxon>
        <taxon>Planctomycetota</taxon>
        <taxon>Planctomycetia</taxon>
        <taxon>Pirellulales</taxon>
        <taxon>Pirellulaceae</taxon>
        <taxon>Neorhodopirellula</taxon>
    </lineage>
</organism>
<sequence>MKSNLLKFASFPVAVIGFITVAGAFTQVVEYKPYGVPDIRREEYEAKVALIHEQEQILSGEVKSAGLPVAVADHANHDFGMIDPHTTAYHAFKIANHGEGPLTLEVTGTSCKCTVGELTNNLLPPGAETTVTMEWNTGYQAEHYQQTATVVTNDPLRKEIELTVEGEVRAELIIPGSVSLQAPKLGSLATGQFVMFSQLWDDFTVMEIKSSDPEVGLNWDVVPLEKDAPELIDKYPKSALGVKLSLPRSRYGQFSGAFNVTICPGNGAEEITREIAYTGRVRPPISFQHPELRQDSGLEIGSLTAGQEYNYHIVVRVRNLENRQIEVLDVKPKELQATMKPLSIPGSYRLTLAIPKDCPMVMFNQDKDQGFVQVGDPNDRGFSNWFPVNGAVVKIDSTCLKPMRETLFGY</sequence>
<comment type="caution">
    <text evidence="1">The sequence shown here is derived from an EMBL/GenBank/DDBJ whole genome shotgun (WGS) entry which is preliminary data.</text>
</comment>
<dbReference type="Proteomes" id="UP001158067">
    <property type="component" value="Unassembled WGS sequence"/>
</dbReference>
<dbReference type="Gene3D" id="2.60.40.10">
    <property type="entry name" value="Immunoglobulins"/>
    <property type="match status" value="1"/>
</dbReference>
<gene>
    <name evidence="1" type="ORF">SAMN06265222_101366</name>
</gene>
<evidence type="ECO:0000313" key="1">
    <source>
        <dbReference type="EMBL" id="SMP39837.1"/>
    </source>
</evidence>
<name>A0ABY1PPA4_9BACT</name>
<dbReference type="InterPro" id="IPR013783">
    <property type="entry name" value="Ig-like_fold"/>
</dbReference>
<accession>A0ABY1PPA4</accession>
<dbReference type="PANTHER" id="PTHR37833">
    <property type="entry name" value="LIPOPROTEIN-RELATED"/>
    <property type="match status" value="1"/>
</dbReference>
<evidence type="ECO:0000313" key="2">
    <source>
        <dbReference type="Proteomes" id="UP001158067"/>
    </source>
</evidence>
<reference evidence="1 2" key="1">
    <citation type="submission" date="2017-05" db="EMBL/GenBank/DDBJ databases">
        <authorList>
            <person name="Varghese N."/>
            <person name="Submissions S."/>
        </authorList>
    </citation>
    <scope>NUCLEOTIDE SEQUENCE [LARGE SCALE GENOMIC DNA]</scope>
    <source>
        <strain evidence="1 2">DSM 25457</strain>
    </source>
</reference>
<dbReference type="EMBL" id="FXUG01000001">
    <property type="protein sequence ID" value="SMP39837.1"/>
    <property type="molecule type" value="Genomic_DNA"/>
</dbReference>
<proteinExistence type="predicted"/>
<dbReference type="Pfam" id="PF07610">
    <property type="entry name" value="DUF1573"/>
    <property type="match status" value="1"/>
</dbReference>
<dbReference type="PANTHER" id="PTHR37833:SF1">
    <property type="entry name" value="SIGNAL PEPTIDE PROTEIN"/>
    <property type="match status" value="1"/>
</dbReference>
<evidence type="ECO:0008006" key="3">
    <source>
        <dbReference type="Google" id="ProtNLM"/>
    </source>
</evidence>
<dbReference type="RefSeq" id="WP_283431317.1">
    <property type="nucleotide sequence ID" value="NZ_FXUG01000001.1"/>
</dbReference>
<keyword evidence="2" id="KW-1185">Reference proteome</keyword>